<dbReference type="InterPro" id="IPR006203">
    <property type="entry name" value="GHMP_knse_ATP-bd_CS"/>
</dbReference>
<evidence type="ECO:0000256" key="1">
    <source>
        <dbReference type="ARBA" id="ARBA00006566"/>
    </source>
</evidence>
<dbReference type="Pfam" id="PF00288">
    <property type="entry name" value="GHMP_kinases_N"/>
    <property type="match status" value="1"/>
</dbReference>
<evidence type="ECO:0000256" key="5">
    <source>
        <dbReference type="ARBA" id="ARBA00022840"/>
    </source>
</evidence>
<dbReference type="InterPro" id="IPR020568">
    <property type="entry name" value="Ribosomal_Su5_D2-typ_SF"/>
</dbReference>
<evidence type="ECO:0000256" key="4">
    <source>
        <dbReference type="ARBA" id="ARBA00022777"/>
    </source>
</evidence>
<dbReference type="InterPro" id="IPR006204">
    <property type="entry name" value="GHMP_kinase_N_dom"/>
</dbReference>
<dbReference type="PANTHER" id="PTHR10457">
    <property type="entry name" value="MEVALONATE KINASE/GALACTOKINASE"/>
    <property type="match status" value="1"/>
</dbReference>
<keyword evidence="5" id="KW-0067">ATP-binding</keyword>
<keyword evidence="3" id="KW-0547">Nucleotide-binding</keyword>
<feature type="domain" description="GHMP kinase N-terminal" evidence="6">
    <location>
        <begin position="102"/>
        <end position="187"/>
    </location>
</feature>
<comment type="similarity">
    <text evidence="1">Belongs to the GHMP kinase family. GalK subfamily.</text>
</comment>
<reference evidence="8" key="1">
    <citation type="journal article" date="2022" name="Int. J. Syst. Evol. Microbiol.">
        <title>Granulimonas faecalis gen. nov., sp. nov., and Leptogranulimonas caecicola gen. nov., sp. nov., novel lactate-producing Atopobiaceae bacteria isolated from mouse intestines, and an emended description of the family Atopobiaceae.</title>
        <authorList>
            <person name="Morinaga K."/>
            <person name="Kusada H."/>
            <person name="Sakamoto S."/>
            <person name="Murakami T."/>
            <person name="Toyoda A."/>
            <person name="Mori H."/>
            <person name="Meng X.Y."/>
            <person name="Takashino M."/>
            <person name="Murotomi K."/>
            <person name="Tamaki H."/>
        </authorList>
    </citation>
    <scope>NUCLEOTIDE SEQUENCE</scope>
    <source>
        <strain evidence="8">OPF53</strain>
    </source>
</reference>
<dbReference type="PIRSF" id="PIRSF000530">
    <property type="entry name" value="Galactokinase"/>
    <property type="match status" value="1"/>
</dbReference>
<proteinExistence type="inferred from homology"/>
<dbReference type="SUPFAM" id="SSF54211">
    <property type="entry name" value="Ribosomal protein S5 domain 2-like"/>
    <property type="match status" value="1"/>
</dbReference>
<dbReference type="PRINTS" id="PR00473">
    <property type="entry name" value="GALCTOKINASE"/>
</dbReference>
<dbReference type="AlphaFoldDB" id="A0AAV5B390"/>
<dbReference type="Gene3D" id="3.30.70.890">
    <property type="entry name" value="GHMP kinase, C-terminal domain"/>
    <property type="match status" value="1"/>
</dbReference>
<evidence type="ECO:0000313" key="9">
    <source>
        <dbReference type="Proteomes" id="UP001055025"/>
    </source>
</evidence>
<feature type="domain" description="Galactokinase N-terminal" evidence="7">
    <location>
        <begin position="13"/>
        <end position="62"/>
    </location>
</feature>
<gene>
    <name evidence="8" type="primary">galK</name>
    <name evidence="8" type="ORF">ATOP_15490</name>
</gene>
<keyword evidence="4" id="KW-0418">Kinase</keyword>
<dbReference type="GO" id="GO:0005829">
    <property type="term" value="C:cytosol"/>
    <property type="evidence" value="ECO:0007669"/>
    <property type="project" value="TreeGrafter"/>
</dbReference>
<accession>A0AAV5B390</accession>
<dbReference type="InterPro" id="IPR019539">
    <property type="entry name" value="GalKase_N"/>
</dbReference>
<comment type="caution">
    <text evidence="8">The sequence shown here is derived from an EMBL/GenBank/DDBJ whole genome shotgun (WGS) entry which is preliminary data.</text>
</comment>
<evidence type="ECO:0000313" key="8">
    <source>
        <dbReference type="EMBL" id="GJM55894.1"/>
    </source>
</evidence>
<name>A0AAV5B390_9ACTN</name>
<dbReference type="PANTHER" id="PTHR10457:SF7">
    <property type="entry name" value="GALACTOKINASE-RELATED"/>
    <property type="match status" value="1"/>
</dbReference>
<dbReference type="Proteomes" id="UP001055025">
    <property type="component" value="Unassembled WGS sequence"/>
</dbReference>
<dbReference type="PROSITE" id="PS00627">
    <property type="entry name" value="GHMP_KINASES_ATP"/>
    <property type="match status" value="1"/>
</dbReference>
<dbReference type="GO" id="GO:0005524">
    <property type="term" value="F:ATP binding"/>
    <property type="evidence" value="ECO:0007669"/>
    <property type="project" value="UniProtKB-KW"/>
</dbReference>
<dbReference type="RefSeq" id="WP_265590953.1">
    <property type="nucleotide sequence ID" value="NZ_BQKC01000001.1"/>
</dbReference>
<dbReference type="SUPFAM" id="SSF55060">
    <property type="entry name" value="GHMP Kinase, C-terminal domain"/>
    <property type="match status" value="1"/>
</dbReference>
<evidence type="ECO:0000256" key="3">
    <source>
        <dbReference type="ARBA" id="ARBA00022741"/>
    </source>
</evidence>
<dbReference type="PRINTS" id="PR00959">
    <property type="entry name" value="MEVGALKINASE"/>
</dbReference>
<dbReference type="GO" id="GO:0004335">
    <property type="term" value="F:galactokinase activity"/>
    <property type="evidence" value="ECO:0007669"/>
    <property type="project" value="InterPro"/>
</dbReference>
<organism evidence="8 9">
    <name type="scientific">Granulimonas faecalis</name>
    <dbReference type="NCBI Taxonomy" id="2894155"/>
    <lineage>
        <taxon>Bacteria</taxon>
        <taxon>Bacillati</taxon>
        <taxon>Actinomycetota</taxon>
        <taxon>Coriobacteriia</taxon>
        <taxon>Coriobacteriales</taxon>
        <taxon>Kribbibacteriaceae</taxon>
        <taxon>Granulimonas</taxon>
    </lineage>
</organism>
<protein>
    <submittedName>
        <fullName evidence="8">Galactokinase</fullName>
    </submittedName>
</protein>
<keyword evidence="9" id="KW-1185">Reference proteome</keyword>
<dbReference type="GO" id="GO:0006012">
    <property type="term" value="P:galactose metabolic process"/>
    <property type="evidence" value="ECO:0007669"/>
    <property type="project" value="InterPro"/>
</dbReference>
<evidence type="ECO:0000259" key="6">
    <source>
        <dbReference type="Pfam" id="PF00288"/>
    </source>
</evidence>
<dbReference type="InterPro" id="IPR000705">
    <property type="entry name" value="Galactokinase"/>
</dbReference>
<dbReference type="InterPro" id="IPR014721">
    <property type="entry name" value="Ribsml_uS5_D2-typ_fold_subgr"/>
</dbReference>
<dbReference type="InterPro" id="IPR006206">
    <property type="entry name" value="Mevalonate/galactokinase"/>
</dbReference>
<dbReference type="Pfam" id="PF10509">
    <property type="entry name" value="GalKase_gal_bdg"/>
    <property type="match status" value="1"/>
</dbReference>
<dbReference type="EMBL" id="BQKC01000001">
    <property type="protein sequence ID" value="GJM55894.1"/>
    <property type="molecule type" value="Genomic_DNA"/>
</dbReference>
<sequence>MIDPRRIERLQEVFDAAYGSSDAPRVLAVAPARSEIAGNHTDHEGGEVIAGALDRAIVGVAAANGLDVIRVTSAGFDPVEVSLDSLEPRADERVTTAGIVRGMAACMAATGREPAGFDIVMDSDIPAGGGLSSSAALELALGRAMELLWEGREVGAVELARMGQAAENRYFGKPCGLMDQLSIAVGGLANLDFADEGEPGCRSLAFDFADHGYALCLVEVGCDHAAFTDEYAAVPQEMQAVAAAFGEARLDEVGADDFDAAVPALRERLGDRAVLRALHYWREDSLVAARWEALTDGDMDRFLELTRESGASSAMFLQNVSAPGAYQPAMVALALAERLLAGRGACRIHGGGFGGSIQAFVPLDAVDGFRSAMDGWLGDGACQVYGISEEGARASWL</sequence>
<keyword evidence="2" id="KW-0808">Transferase</keyword>
<evidence type="ECO:0000256" key="2">
    <source>
        <dbReference type="ARBA" id="ARBA00022679"/>
    </source>
</evidence>
<dbReference type="Gene3D" id="3.30.230.10">
    <property type="match status" value="1"/>
</dbReference>
<evidence type="ECO:0000259" key="7">
    <source>
        <dbReference type="Pfam" id="PF10509"/>
    </source>
</evidence>
<dbReference type="InterPro" id="IPR036554">
    <property type="entry name" value="GHMP_kinase_C_sf"/>
</dbReference>